<dbReference type="Proteomes" id="UP000689195">
    <property type="component" value="Unassembled WGS sequence"/>
</dbReference>
<comment type="caution">
    <text evidence="1">The sequence shown here is derived from an EMBL/GenBank/DDBJ whole genome shotgun (WGS) entry which is preliminary data.</text>
</comment>
<dbReference type="EMBL" id="CAJJDO010000176">
    <property type="protein sequence ID" value="CAD8213279.1"/>
    <property type="molecule type" value="Genomic_DNA"/>
</dbReference>
<evidence type="ECO:0000313" key="2">
    <source>
        <dbReference type="Proteomes" id="UP000689195"/>
    </source>
</evidence>
<dbReference type="PANTHER" id="PTHR33706">
    <property type="entry name" value="MORN VARIANT REPEAT PROTEIN"/>
    <property type="match status" value="1"/>
</dbReference>
<proteinExistence type="predicted"/>
<gene>
    <name evidence="1" type="ORF">PPENT_87.1.T1760024</name>
</gene>
<keyword evidence="2" id="KW-1185">Reference proteome</keyword>
<dbReference type="PANTHER" id="PTHR33706:SF1">
    <property type="entry name" value="TPR REPEAT PROTEIN"/>
    <property type="match status" value="1"/>
</dbReference>
<reference evidence="1" key="1">
    <citation type="submission" date="2021-01" db="EMBL/GenBank/DDBJ databases">
        <authorList>
            <consortium name="Genoscope - CEA"/>
            <person name="William W."/>
        </authorList>
    </citation>
    <scope>NUCLEOTIDE SEQUENCE</scope>
</reference>
<dbReference type="AlphaFoldDB" id="A0A8S1YHP4"/>
<sequence length="187" mass="22291">MDYNMEGQNFRSCQQIVLQRWNIVRAVERTNQQLLEVNLLKQNRNLRMWRIKSLKIESLKIYQLVLFDVRGGLYKQDQKDGKWIDLNDSVWNQNQIVYNGEYKNGNKIGLWNILYKSKDSNYKIIGGGQYDENGQKNGRWIDLNNVFWNKSEVIYHGQYKNGLKIGKWDTNDLQNTQNNQISYSIIF</sequence>
<evidence type="ECO:0000313" key="1">
    <source>
        <dbReference type="EMBL" id="CAD8213279.1"/>
    </source>
</evidence>
<dbReference type="OrthoDB" id="312976at2759"/>
<accession>A0A8S1YHP4</accession>
<protein>
    <submittedName>
        <fullName evidence="1">Uncharacterized protein</fullName>
    </submittedName>
</protein>
<name>A0A8S1YHP4_9CILI</name>
<organism evidence="1 2">
    <name type="scientific">Paramecium pentaurelia</name>
    <dbReference type="NCBI Taxonomy" id="43138"/>
    <lineage>
        <taxon>Eukaryota</taxon>
        <taxon>Sar</taxon>
        <taxon>Alveolata</taxon>
        <taxon>Ciliophora</taxon>
        <taxon>Intramacronucleata</taxon>
        <taxon>Oligohymenophorea</taxon>
        <taxon>Peniculida</taxon>
        <taxon>Parameciidae</taxon>
        <taxon>Paramecium</taxon>
    </lineage>
</organism>